<accession>A0ABN8IXS1</accession>
<dbReference type="PANTHER" id="PTHR10881:SF46">
    <property type="entry name" value="GOLGIN SUBFAMILY A MEMBER 2"/>
    <property type="match status" value="1"/>
</dbReference>
<feature type="coiled-coil region" evidence="2">
    <location>
        <begin position="184"/>
        <end position="281"/>
    </location>
</feature>
<dbReference type="PANTHER" id="PTHR10881">
    <property type="entry name" value="GOLGIN SUBFAMILY A MEMBER-RELATED"/>
    <property type="match status" value="1"/>
</dbReference>
<feature type="region of interest" description="Disordered" evidence="3">
    <location>
        <begin position="1"/>
        <end position="40"/>
    </location>
</feature>
<organism evidence="5 6">
    <name type="scientific">Iphiclides podalirius</name>
    <name type="common">scarce swallowtail</name>
    <dbReference type="NCBI Taxonomy" id="110791"/>
    <lineage>
        <taxon>Eukaryota</taxon>
        <taxon>Metazoa</taxon>
        <taxon>Ecdysozoa</taxon>
        <taxon>Arthropoda</taxon>
        <taxon>Hexapoda</taxon>
        <taxon>Insecta</taxon>
        <taxon>Pterygota</taxon>
        <taxon>Neoptera</taxon>
        <taxon>Endopterygota</taxon>
        <taxon>Lepidoptera</taxon>
        <taxon>Glossata</taxon>
        <taxon>Ditrysia</taxon>
        <taxon>Papilionoidea</taxon>
        <taxon>Papilionidae</taxon>
        <taxon>Papilioninae</taxon>
        <taxon>Iphiclides</taxon>
    </lineage>
</organism>
<dbReference type="EMBL" id="OW152816">
    <property type="protein sequence ID" value="CAH2066631.1"/>
    <property type="molecule type" value="Genomic_DNA"/>
</dbReference>
<feature type="non-terminal residue" evidence="5">
    <location>
        <position position="333"/>
    </location>
</feature>
<feature type="domain" description="Golgin subfamily A conserved" evidence="4">
    <location>
        <begin position="41"/>
        <end position="258"/>
    </location>
</feature>
<proteinExistence type="predicted"/>
<dbReference type="Proteomes" id="UP000837857">
    <property type="component" value="Chromosome 4"/>
</dbReference>
<dbReference type="Pfam" id="PF15070">
    <property type="entry name" value="GOLGA2L5"/>
    <property type="match status" value="1"/>
</dbReference>
<evidence type="ECO:0000256" key="3">
    <source>
        <dbReference type="SAM" id="MobiDB-lite"/>
    </source>
</evidence>
<gene>
    <name evidence="5" type="ORF">IPOD504_LOCUS13515</name>
</gene>
<dbReference type="InterPro" id="IPR024858">
    <property type="entry name" value="GOLGA"/>
</dbReference>
<name>A0ABN8IXS1_9NEOP</name>
<dbReference type="InterPro" id="IPR043976">
    <property type="entry name" value="GOLGA_cons_dom"/>
</dbReference>
<evidence type="ECO:0000256" key="2">
    <source>
        <dbReference type="SAM" id="Coils"/>
    </source>
</evidence>
<reference evidence="5" key="1">
    <citation type="submission" date="2022-03" db="EMBL/GenBank/DDBJ databases">
        <authorList>
            <person name="Martin H S."/>
        </authorList>
    </citation>
    <scope>NUCLEOTIDE SEQUENCE</scope>
</reference>
<feature type="region of interest" description="Disordered" evidence="3">
    <location>
        <begin position="298"/>
        <end position="333"/>
    </location>
</feature>
<feature type="coiled-coil region" evidence="2">
    <location>
        <begin position="74"/>
        <end position="158"/>
    </location>
</feature>
<evidence type="ECO:0000259" key="4">
    <source>
        <dbReference type="Pfam" id="PF15070"/>
    </source>
</evidence>
<protein>
    <recommendedName>
        <fullName evidence="4">Golgin subfamily A conserved domain-containing protein</fullName>
    </recommendedName>
</protein>
<sequence length="333" mass="38872">MDERAAKLAAARQKLKHHQEKKIRTENTKPSSQYDVSKEERLQAVQKERDNLSSHYEHYVSDLNTQLKTIGVKNNSLSQEINQLYNRENSLVEQISELEKRLQSYQTKILTEESDKTKELQENIKNFENKYQELHSLYDELQLKYKESQEHLEKSSKSNIIECDKDEISISKLNADITSDKIAAQRATEQNKKLKTDLEELEFAFVKMSKDKLDLTEKLTYEKQLSKELMLKLADIEENNKSLFNKIMAKDEEMIRLQNSYRALEKDYEEVLSKCQKHIENEKNIVLNDEIDIKSNEKEVPFVSGDNEEKKESIETDEELRVTKGKGDGSGGL</sequence>
<evidence type="ECO:0000256" key="1">
    <source>
        <dbReference type="ARBA" id="ARBA00023054"/>
    </source>
</evidence>
<evidence type="ECO:0000313" key="6">
    <source>
        <dbReference type="Proteomes" id="UP000837857"/>
    </source>
</evidence>
<feature type="compositionally biased region" description="Basic and acidic residues" evidence="3">
    <location>
        <begin position="307"/>
        <end position="327"/>
    </location>
</feature>
<evidence type="ECO:0000313" key="5">
    <source>
        <dbReference type="EMBL" id="CAH2066631.1"/>
    </source>
</evidence>
<keyword evidence="1 2" id="KW-0175">Coiled coil</keyword>
<keyword evidence="6" id="KW-1185">Reference proteome</keyword>